<protein>
    <submittedName>
        <fullName evidence="2">MBL fold metallo-hydrolase</fullName>
    </submittedName>
</protein>
<evidence type="ECO:0000313" key="2">
    <source>
        <dbReference type="EMBL" id="MBK0394381.1"/>
    </source>
</evidence>
<dbReference type="InterPro" id="IPR050662">
    <property type="entry name" value="Sec-metab_biosynth-thioest"/>
</dbReference>
<comment type="caution">
    <text evidence="2">The sequence shown here is derived from an EMBL/GenBank/DDBJ whole genome shotgun (WGS) entry which is preliminary data.</text>
</comment>
<dbReference type="AlphaFoldDB" id="A0A934Q3I8"/>
<dbReference type="Pfam" id="PF00753">
    <property type="entry name" value="Lactamase_B"/>
    <property type="match status" value="1"/>
</dbReference>
<dbReference type="InterPro" id="IPR036866">
    <property type="entry name" value="RibonucZ/Hydroxyglut_hydro"/>
</dbReference>
<dbReference type="InterPro" id="IPR001279">
    <property type="entry name" value="Metallo-B-lactamas"/>
</dbReference>
<dbReference type="GO" id="GO:0003824">
    <property type="term" value="F:catalytic activity"/>
    <property type="evidence" value="ECO:0007669"/>
    <property type="project" value="UniProtKB-ARBA"/>
</dbReference>
<dbReference type="CDD" id="cd18870">
    <property type="entry name" value="NUDIX_AcylCoAdiphos_Nudt19"/>
    <property type="match status" value="1"/>
</dbReference>
<dbReference type="EMBL" id="JAEDAO010000001">
    <property type="protein sequence ID" value="MBK0394381.1"/>
    <property type="molecule type" value="Genomic_DNA"/>
</dbReference>
<proteinExistence type="predicted"/>
<sequence>MVRPSQLLHPQRDPLPTRPAATVLLLRDTPQGPEVLMTRRSPTASFAPGAYVFPGGGIDALDADSHAIASRRPTQDDLRLTQAIAAIRESFEELGVLLARHADGRYADAADIAALDRHGPFAAQCKARGLTLAADQVFVLAHWITDRDLPRRFDVPFLVARMPEDQEPVADEAEQFEPLWIRPATALERYKARDFFMIFPTIRTLERLQKFASVDAVLRACATEQPLWTSCPRAGTLAGKEARYMEDDAPFGELALTCPDGQIVHALDWQSEQPVPLLKNVMRLTCGNPSVMTGPGTNTYIVGEPATGYLVIDPGPDDCAHLQRIVDATGGDIRLIACTHSHPDHSPGARPLQQLCATRPPIWGLSSGPASRADSRFTPDHELPDGHVLRLEAGGGVTHSLQAIHTPGHASNHACLVLLEDGLLFSGDHVLNGSTTIVSPPDGEMTAYLDSLDRLSRACDEHRIEFILPAHGHVLGFAKQAIAKLKAHRLQREAKVIAAMKSRPGGSTRDWVPLAYDDVPPAIWPIAERSLQAHVDRIRALNLA</sequence>
<dbReference type="Gene3D" id="1.10.10.10">
    <property type="entry name" value="Winged helix-like DNA-binding domain superfamily/Winged helix DNA-binding domain"/>
    <property type="match status" value="1"/>
</dbReference>
<accession>A0A934Q3I8</accession>
<dbReference type="PANTHER" id="PTHR23131:SF0">
    <property type="entry name" value="ENDORIBONUCLEASE LACTB2"/>
    <property type="match status" value="1"/>
</dbReference>
<dbReference type="Gene3D" id="3.60.15.10">
    <property type="entry name" value="Ribonuclease Z/Hydroxyacylglutathione hydrolase-like"/>
    <property type="match status" value="1"/>
</dbReference>
<evidence type="ECO:0000259" key="1">
    <source>
        <dbReference type="PROSITE" id="PS51462"/>
    </source>
</evidence>
<dbReference type="SUPFAM" id="SSF55811">
    <property type="entry name" value="Nudix"/>
    <property type="match status" value="1"/>
</dbReference>
<dbReference type="RefSeq" id="WP_200789389.1">
    <property type="nucleotide sequence ID" value="NZ_JAEDAO010000001.1"/>
</dbReference>
<feature type="domain" description="Nudix hydrolase" evidence="1">
    <location>
        <begin position="16"/>
        <end position="203"/>
    </location>
</feature>
<dbReference type="InterPro" id="IPR000086">
    <property type="entry name" value="NUDIX_hydrolase_dom"/>
</dbReference>
<dbReference type="InterPro" id="IPR036388">
    <property type="entry name" value="WH-like_DNA-bd_sf"/>
</dbReference>
<dbReference type="PANTHER" id="PTHR23131">
    <property type="entry name" value="ENDORIBONUCLEASE LACTB2"/>
    <property type="match status" value="1"/>
</dbReference>
<dbReference type="SUPFAM" id="SSF56281">
    <property type="entry name" value="Metallo-hydrolase/oxidoreductase"/>
    <property type="match status" value="1"/>
</dbReference>
<dbReference type="PROSITE" id="PS51462">
    <property type="entry name" value="NUDIX"/>
    <property type="match status" value="1"/>
</dbReference>
<reference evidence="2" key="1">
    <citation type="submission" date="2020-12" db="EMBL/GenBank/DDBJ databases">
        <title>Ramlibacter sp. nov., isolated from a freshwater alga, Cryptomonas.</title>
        <authorList>
            <person name="Kim H.M."/>
            <person name="Jeon C.O."/>
        </authorList>
    </citation>
    <scope>NUCLEOTIDE SEQUENCE</scope>
    <source>
        <strain evidence="2">CrO1</strain>
    </source>
</reference>
<keyword evidence="3" id="KW-1185">Reference proteome</keyword>
<dbReference type="InterPro" id="IPR015797">
    <property type="entry name" value="NUDIX_hydrolase-like_dom_sf"/>
</dbReference>
<name>A0A934Q3I8_9BURK</name>
<evidence type="ECO:0000313" key="3">
    <source>
        <dbReference type="Proteomes" id="UP000617041"/>
    </source>
</evidence>
<dbReference type="Proteomes" id="UP000617041">
    <property type="component" value="Unassembled WGS sequence"/>
</dbReference>
<dbReference type="Gene3D" id="3.90.79.10">
    <property type="entry name" value="Nucleoside Triphosphate Pyrophosphohydrolase"/>
    <property type="match status" value="1"/>
</dbReference>
<dbReference type="CDD" id="cd16278">
    <property type="entry name" value="metallo-hydrolase-like_MBL-fold"/>
    <property type="match status" value="1"/>
</dbReference>
<dbReference type="SMART" id="SM00849">
    <property type="entry name" value="Lactamase_B"/>
    <property type="match status" value="1"/>
</dbReference>
<organism evidence="2 3">
    <name type="scientific">Ramlibacter algicola</name>
    <dbReference type="NCBI Taxonomy" id="2795217"/>
    <lineage>
        <taxon>Bacteria</taxon>
        <taxon>Pseudomonadati</taxon>
        <taxon>Pseudomonadota</taxon>
        <taxon>Betaproteobacteria</taxon>
        <taxon>Burkholderiales</taxon>
        <taxon>Comamonadaceae</taxon>
        <taxon>Ramlibacter</taxon>
    </lineage>
</organism>
<gene>
    <name evidence="2" type="ORF">I8E28_17390</name>
</gene>